<reference evidence="4" key="1">
    <citation type="journal article" date="2019" name="Int. J. Syst. Evol. Microbiol.">
        <title>The Global Catalogue of Microorganisms (GCM) 10K type strain sequencing project: providing services to taxonomists for standard genome sequencing and annotation.</title>
        <authorList>
            <consortium name="The Broad Institute Genomics Platform"/>
            <consortium name="The Broad Institute Genome Sequencing Center for Infectious Disease"/>
            <person name="Wu L."/>
            <person name="Ma J."/>
        </authorList>
    </citation>
    <scope>NUCLEOTIDE SEQUENCE [LARGE SCALE GENOMIC DNA]</scope>
    <source>
        <strain evidence="4">CCUG 49339</strain>
    </source>
</reference>
<comment type="caution">
    <text evidence="3">The sequence shown here is derived from an EMBL/GenBank/DDBJ whole genome shotgun (WGS) entry which is preliminary data.</text>
</comment>
<gene>
    <name evidence="3" type="ORF">ACFSCX_25450</name>
</gene>
<dbReference type="Proteomes" id="UP001597214">
    <property type="component" value="Unassembled WGS sequence"/>
</dbReference>
<keyword evidence="4" id="KW-1185">Reference proteome</keyword>
<sequence length="121" mass="13715">MRKALTTAIVVTSIGLLGACGANDNNLTDRDNGTNFSPVRYDDERNDTRGVLDDNQNGDFFGNDRNDFAPNRIDDNFDLDTGNRNVRQPGEPDTLFNMDREEPDPDEEPREQLGRNPERNR</sequence>
<evidence type="ECO:0000313" key="4">
    <source>
        <dbReference type="Proteomes" id="UP001597214"/>
    </source>
</evidence>
<evidence type="ECO:0000256" key="2">
    <source>
        <dbReference type="SAM" id="SignalP"/>
    </source>
</evidence>
<feature type="region of interest" description="Disordered" evidence="1">
    <location>
        <begin position="20"/>
        <end position="121"/>
    </location>
</feature>
<feature type="compositionally biased region" description="Basic and acidic residues" evidence="1">
    <location>
        <begin position="62"/>
        <end position="75"/>
    </location>
</feature>
<protein>
    <recommendedName>
        <fullName evidence="5">Lipoprotein</fullName>
    </recommendedName>
</protein>
<proteinExistence type="predicted"/>
<organism evidence="3 4">
    <name type="scientific">Bacillus salitolerans</name>
    <dbReference type="NCBI Taxonomy" id="1437434"/>
    <lineage>
        <taxon>Bacteria</taxon>
        <taxon>Bacillati</taxon>
        <taxon>Bacillota</taxon>
        <taxon>Bacilli</taxon>
        <taxon>Bacillales</taxon>
        <taxon>Bacillaceae</taxon>
        <taxon>Bacillus</taxon>
    </lineage>
</organism>
<evidence type="ECO:0008006" key="5">
    <source>
        <dbReference type="Google" id="ProtNLM"/>
    </source>
</evidence>
<keyword evidence="2" id="KW-0732">Signal</keyword>
<dbReference type="EMBL" id="JBHUEM010000060">
    <property type="protein sequence ID" value="MFD1739815.1"/>
    <property type="molecule type" value="Genomic_DNA"/>
</dbReference>
<accession>A0ABW4LX89</accession>
<feature type="compositionally biased region" description="Basic and acidic residues" evidence="1">
    <location>
        <begin position="40"/>
        <end position="52"/>
    </location>
</feature>
<name>A0ABW4LX89_9BACI</name>
<dbReference type="RefSeq" id="WP_377931080.1">
    <property type="nucleotide sequence ID" value="NZ_JBHUEM010000060.1"/>
</dbReference>
<evidence type="ECO:0000256" key="1">
    <source>
        <dbReference type="SAM" id="MobiDB-lite"/>
    </source>
</evidence>
<feature type="compositionally biased region" description="Basic and acidic residues" evidence="1">
    <location>
        <begin position="110"/>
        <end position="121"/>
    </location>
</feature>
<dbReference type="PROSITE" id="PS51257">
    <property type="entry name" value="PROKAR_LIPOPROTEIN"/>
    <property type="match status" value="1"/>
</dbReference>
<feature type="chain" id="PRO_5047423102" description="Lipoprotein" evidence="2">
    <location>
        <begin position="23"/>
        <end position="121"/>
    </location>
</feature>
<feature type="signal peptide" evidence="2">
    <location>
        <begin position="1"/>
        <end position="22"/>
    </location>
</feature>
<evidence type="ECO:0000313" key="3">
    <source>
        <dbReference type="EMBL" id="MFD1739815.1"/>
    </source>
</evidence>